<evidence type="ECO:0000256" key="3">
    <source>
        <dbReference type="ARBA" id="ARBA00022475"/>
    </source>
</evidence>
<dbReference type="EMBL" id="LDOU01000002">
    <property type="protein sequence ID" value="KLV11632.1"/>
    <property type="molecule type" value="Genomic_DNA"/>
</dbReference>
<feature type="transmembrane region" description="Helical" evidence="7">
    <location>
        <begin position="6"/>
        <end position="35"/>
    </location>
</feature>
<evidence type="ECO:0000256" key="4">
    <source>
        <dbReference type="ARBA" id="ARBA00022692"/>
    </source>
</evidence>
<feature type="transmembrane region" description="Helical" evidence="7">
    <location>
        <begin position="257"/>
        <end position="279"/>
    </location>
</feature>
<dbReference type="NCBIfam" id="TIGR00203">
    <property type="entry name" value="cydB"/>
    <property type="match status" value="1"/>
</dbReference>
<dbReference type="STRING" id="320778.ABT57_02590"/>
<evidence type="ECO:0000256" key="7">
    <source>
        <dbReference type="SAM" id="Phobius"/>
    </source>
</evidence>
<gene>
    <name evidence="8" type="ORF">ABT57_02590</name>
</gene>
<dbReference type="PANTHER" id="PTHR43141:SF4">
    <property type="entry name" value="CYTOCHROME BD2 SUBUNIT II"/>
    <property type="match status" value="1"/>
</dbReference>
<dbReference type="GO" id="GO:0016682">
    <property type="term" value="F:oxidoreductase activity, acting on diphenols and related substances as donors, oxygen as acceptor"/>
    <property type="evidence" value="ECO:0007669"/>
    <property type="project" value="TreeGrafter"/>
</dbReference>
<evidence type="ECO:0000256" key="5">
    <source>
        <dbReference type="ARBA" id="ARBA00022989"/>
    </source>
</evidence>
<keyword evidence="4 7" id="KW-0812">Transmembrane</keyword>
<comment type="caution">
    <text evidence="8">The sequence shown here is derived from an EMBL/GenBank/DDBJ whole genome shotgun (WGS) entry which is preliminary data.</text>
</comment>
<name>A0A0J1KBC2_9GAMM</name>
<keyword evidence="5 7" id="KW-1133">Transmembrane helix</keyword>
<dbReference type="PIRSF" id="PIRSF000267">
    <property type="entry name" value="Cyt_oxidse_sub2"/>
    <property type="match status" value="1"/>
</dbReference>
<dbReference type="PANTHER" id="PTHR43141">
    <property type="entry name" value="CYTOCHROME BD2 SUBUNIT II"/>
    <property type="match status" value="1"/>
</dbReference>
<reference evidence="8 9" key="1">
    <citation type="submission" date="2015-05" db="EMBL/GenBank/DDBJ databases">
        <title>Photobacterium galathea sp. nov.</title>
        <authorList>
            <person name="Machado H."/>
            <person name="Gram L."/>
        </authorList>
    </citation>
    <scope>NUCLEOTIDE SEQUENCE [LARGE SCALE GENOMIC DNA]</scope>
    <source>
        <strain evidence="8 9">DSM 22954</strain>
    </source>
</reference>
<feature type="transmembrane region" description="Helical" evidence="7">
    <location>
        <begin position="80"/>
        <end position="98"/>
    </location>
</feature>
<evidence type="ECO:0000256" key="1">
    <source>
        <dbReference type="ARBA" id="ARBA00004651"/>
    </source>
</evidence>
<accession>A0A0J1KBC2</accession>
<dbReference type="AlphaFoldDB" id="A0A0J1KBC2"/>
<dbReference type="PATRIC" id="fig|320778.3.peg.557"/>
<sequence>MDYALIWYILIAIAVFAYVILDGFDLGIGILFLSAQTTKERDLMMNSVAPVWDGNETWLVLGGGGLFAVFPLAYSVVMPALYAPLIMMLLGLIFRGVAFEYRFRTKRGQFLWDSSFFIGSLMATFTQGMMLGTLLQGVKVVDRQYSGGWFDWFTPFSLYCGFLTVAAYVLLGACWLLIKMPEHYQSRYYVTAKRSAIIMVGMVAILSIWLPIRNDFIADRWFSFPQALLFLLIPALSIYLAYLLFKDLIEHMPVKAYLASLGLFFLAFLGFGVSTYPFIVPHSLTYVQAAAPDTSLKFLLSGAVFLLPLIIAYTAYSYYVFRGRLNEDEGYH</sequence>
<dbReference type="Proteomes" id="UP000035909">
    <property type="component" value="Unassembled WGS sequence"/>
</dbReference>
<dbReference type="RefSeq" id="WP_047883591.1">
    <property type="nucleotide sequence ID" value="NZ_LDOU01000002.1"/>
</dbReference>
<dbReference type="GO" id="GO:0070069">
    <property type="term" value="C:cytochrome complex"/>
    <property type="evidence" value="ECO:0007669"/>
    <property type="project" value="TreeGrafter"/>
</dbReference>
<feature type="transmembrane region" description="Helical" evidence="7">
    <location>
        <begin position="224"/>
        <end position="245"/>
    </location>
</feature>
<feature type="transmembrane region" description="Helical" evidence="7">
    <location>
        <begin position="110"/>
        <end position="136"/>
    </location>
</feature>
<dbReference type="GO" id="GO:0009055">
    <property type="term" value="F:electron transfer activity"/>
    <property type="evidence" value="ECO:0007669"/>
    <property type="project" value="TreeGrafter"/>
</dbReference>
<dbReference type="InterPro" id="IPR003317">
    <property type="entry name" value="Cyt-d_oxidase_su2"/>
</dbReference>
<dbReference type="GO" id="GO:0005886">
    <property type="term" value="C:plasma membrane"/>
    <property type="evidence" value="ECO:0007669"/>
    <property type="project" value="UniProtKB-SubCell"/>
</dbReference>
<keyword evidence="3" id="KW-1003">Cell membrane</keyword>
<feature type="transmembrane region" description="Helical" evidence="7">
    <location>
        <begin position="190"/>
        <end position="212"/>
    </location>
</feature>
<protein>
    <submittedName>
        <fullName evidence="8">Ubiquinol oxidase subunit II</fullName>
    </submittedName>
</protein>
<keyword evidence="9" id="KW-1185">Reference proteome</keyword>
<comment type="similarity">
    <text evidence="2">Belongs to the cytochrome ubiquinol oxidase subunit 2 family.</text>
</comment>
<evidence type="ECO:0000313" key="9">
    <source>
        <dbReference type="Proteomes" id="UP000035909"/>
    </source>
</evidence>
<feature type="transmembrane region" description="Helical" evidence="7">
    <location>
        <begin position="299"/>
        <end position="321"/>
    </location>
</feature>
<dbReference type="OrthoDB" id="9776710at2"/>
<dbReference type="GO" id="GO:0019646">
    <property type="term" value="P:aerobic electron transport chain"/>
    <property type="evidence" value="ECO:0007669"/>
    <property type="project" value="TreeGrafter"/>
</dbReference>
<comment type="subcellular location">
    <subcellularLocation>
        <location evidence="1">Cell membrane</location>
        <topology evidence="1">Multi-pass membrane protein</topology>
    </subcellularLocation>
</comment>
<proteinExistence type="inferred from homology"/>
<evidence type="ECO:0000313" key="8">
    <source>
        <dbReference type="EMBL" id="KLV11632.1"/>
    </source>
</evidence>
<keyword evidence="6 7" id="KW-0472">Membrane</keyword>
<dbReference type="Pfam" id="PF02322">
    <property type="entry name" value="Cyt_bd_oxida_II"/>
    <property type="match status" value="1"/>
</dbReference>
<evidence type="ECO:0000256" key="6">
    <source>
        <dbReference type="ARBA" id="ARBA00023136"/>
    </source>
</evidence>
<feature type="transmembrane region" description="Helical" evidence="7">
    <location>
        <begin position="156"/>
        <end position="178"/>
    </location>
</feature>
<organism evidence="8 9">
    <name type="scientific">Photobacterium ganghwense</name>
    <dbReference type="NCBI Taxonomy" id="320778"/>
    <lineage>
        <taxon>Bacteria</taxon>
        <taxon>Pseudomonadati</taxon>
        <taxon>Pseudomonadota</taxon>
        <taxon>Gammaproteobacteria</taxon>
        <taxon>Vibrionales</taxon>
        <taxon>Vibrionaceae</taxon>
        <taxon>Photobacterium</taxon>
    </lineage>
</organism>
<evidence type="ECO:0000256" key="2">
    <source>
        <dbReference type="ARBA" id="ARBA00007543"/>
    </source>
</evidence>